<dbReference type="AlphaFoldDB" id="A0A4Y1RAD7"/>
<dbReference type="EMBL" id="AP019300">
    <property type="protein sequence ID" value="BBH00917.1"/>
    <property type="molecule type" value="Genomic_DNA"/>
</dbReference>
<accession>A0A4Y1RAD7</accession>
<sequence length="59" mass="6421">DREEEDPYIDDGGAICVGVHGSCGVPSRRQFLLPPPYPSPCSSISQFSGIWVVDKQTKV</sequence>
<reference evidence="1" key="1">
    <citation type="journal article" date="2019" name="Science">
        <title>Mutation of a bHLH transcription factor allowed almond domestication.</title>
        <authorList>
            <person name="Sanchez-Perez R."/>
            <person name="Pavan S."/>
            <person name="Mazzeo R."/>
            <person name="Moldovan C."/>
            <person name="Aiese Cigliano R."/>
            <person name="Del Cueto J."/>
            <person name="Ricciardi F."/>
            <person name="Lotti C."/>
            <person name="Ricciardi L."/>
            <person name="Dicenta F."/>
            <person name="Lopez-Marques R.L."/>
            <person name="Lindberg Moller B."/>
        </authorList>
    </citation>
    <scope>NUCLEOTIDE SEQUENCE</scope>
</reference>
<organism evidence="1">
    <name type="scientific">Prunus dulcis</name>
    <name type="common">Almond</name>
    <name type="synonym">Amygdalus dulcis</name>
    <dbReference type="NCBI Taxonomy" id="3755"/>
    <lineage>
        <taxon>Eukaryota</taxon>
        <taxon>Viridiplantae</taxon>
        <taxon>Streptophyta</taxon>
        <taxon>Embryophyta</taxon>
        <taxon>Tracheophyta</taxon>
        <taxon>Spermatophyta</taxon>
        <taxon>Magnoliopsida</taxon>
        <taxon>eudicotyledons</taxon>
        <taxon>Gunneridae</taxon>
        <taxon>Pentapetalae</taxon>
        <taxon>rosids</taxon>
        <taxon>fabids</taxon>
        <taxon>Rosales</taxon>
        <taxon>Rosaceae</taxon>
        <taxon>Amygdaloideae</taxon>
        <taxon>Amygdaleae</taxon>
        <taxon>Prunus</taxon>
    </lineage>
</organism>
<feature type="non-terminal residue" evidence="1">
    <location>
        <position position="1"/>
    </location>
</feature>
<evidence type="ECO:0000313" key="1">
    <source>
        <dbReference type="EMBL" id="BBH00917.1"/>
    </source>
</evidence>
<protein>
    <submittedName>
        <fullName evidence="1">Uncharacterized protein</fullName>
    </submittedName>
</protein>
<name>A0A4Y1RAD7_PRUDU</name>
<gene>
    <name evidence="1" type="ORF">Prudu_011033</name>
</gene>
<proteinExistence type="predicted"/>